<evidence type="ECO:0000313" key="3">
    <source>
        <dbReference type="EMBL" id="KAF1999926.1"/>
    </source>
</evidence>
<feature type="signal peptide" evidence="2">
    <location>
        <begin position="1"/>
        <end position="22"/>
    </location>
</feature>
<organism evidence="3 4">
    <name type="scientific">Amniculicola lignicola CBS 123094</name>
    <dbReference type="NCBI Taxonomy" id="1392246"/>
    <lineage>
        <taxon>Eukaryota</taxon>
        <taxon>Fungi</taxon>
        <taxon>Dikarya</taxon>
        <taxon>Ascomycota</taxon>
        <taxon>Pezizomycotina</taxon>
        <taxon>Dothideomycetes</taxon>
        <taxon>Pleosporomycetidae</taxon>
        <taxon>Pleosporales</taxon>
        <taxon>Amniculicolaceae</taxon>
        <taxon>Amniculicola</taxon>
    </lineage>
</organism>
<proteinExistence type="predicted"/>
<reference evidence="3" key="1">
    <citation type="journal article" date="2020" name="Stud. Mycol.">
        <title>101 Dothideomycetes genomes: a test case for predicting lifestyles and emergence of pathogens.</title>
        <authorList>
            <person name="Haridas S."/>
            <person name="Albert R."/>
            <person name="Binder M."/>
            <person name="Bloem J."/>
            <person name="Labutti K."/>
            <person name="Salamov A."/>
            <person name="Andreopoulos B."/>
            <person name="Baker S."/>
            <person name="Barry K."/>
            <person name="Bills G."/>
            <person name="Bluhm B."/>
            <person name="Cannon C."/>
            <person name="Castanera R."/>
            <person name="Culley D."/>
            <person name="Daum C."/>
            <person name="Ezra D."/>
            <person name="Gonzalez J."/>
            <person name="Henrissat B."/>
            <person name="Kuo A."/>
            <person name="Liang C."/>
            <person name="Lipzen A."/>
            <person name="Lutzoni F."/>
            <person name="Magnuson J."/>
            <person name="Mondo S."/>
            <person name="Nolan M."/>
            <person name="Ohm R."/>
            <person name="Pangilinan J."/>
            <person name="Park H.-J."/>
            <person name="Ramirez L."/>
            <person name="Alfaro M."/>
            <person name="Sun H."/>
            <person name="Tritt A."/>
            <person name="Yoshinaga Y."/>
            <person name="Zwiers L.-H."/>
            <person name="Turgeon B."/>
            <person name="Goodwin S."/>
            <person name="Spatafora J."/>
            <person name="Crous P."/>
            <person name="Grigoriev I."/>
        </authorList>
    </citation>
    <scope>NUCLEOTIDE SEQUENCE</scope>
    <source>
        <strain evidence="3">CBS 123094</strain>
    </source>
</reference>
<sequence length="179" mass="20659">DVQIHASFLFSRLCLFFLQTNAFTINCPRHSTQTRLQHEIHAEPRQPQSRAGHKHLQPRKIALVPTLVRSRPSTTPPRHKSRPTPKHLFTVSRHLSANHRLSLDLSWHFQPYRLCPATSTSSILLLHRTVWTNTTTPSPLPSTTLTKPPDRHCKSGRTPTFGTTEWDWTPRARRPAFFQ</sequence>
<feature type="chain" id="PRO_5025400029" evidence="2">
    <location>
        <begin position="23"/>
        <end position="179"/>
    </location>
</feature>
<protein>
    <submittedName>
        <fullName evidence="3">Uncharacterized protein</fullName>
    </submittedName>
</protein>
<dbReference type="EMBL" id="ML977592">
    <property type="protein sequence ID" value="KAF1999926.1"/>
    <property type="molecule type" value="Genomic_DNA"/>
</dbReference>
<gene>
    <name evidence="3" type="ORF">P154DRAFT_563751</name>
</gene>
<evidence type="ECO:0000313" key="4">
    <source>
        <dbReference type="Proteomes" id="UP000799779"/>
    </source>
</evidence>
<keyword evidence="2" id="KW-0732">Signal</keyword>
<keyword evidence="4" id="KW-1185">Reference proteome</keyword>
<feature type="region of interest" description="Disordered" evidence="1">
    <location>
        <begin position="136"/>
        <end position="159"/>
    </location>
</feature>
<feature type="compositionally biased region" description="Low complexity" evidence="1">
    <location>
        <begin position="136"/>
        <end position="147"/>
    </location>
</feature>
<name>A0A6A5WQR5_9PLEO</name>
<feature type="non-terminal residue" evidence="3">
    <location>
        <position position="1"/>
    </location>
</feature>
<evidence type="ECO:0000256" key="1">
    <source>
        <dbReference type="SAM" id="MobiDB-lite"/>
    </source>
</evidence>
<accession>A0A6A5WQR5</accession>
<dbReference type="AlphaFoldDB" id="A0A6A5WQR5"/>
<evidence type="ECO:0000256" key="2">
    <source>
        <dbReference type="SAM" id="SignalP"/>
    </source>
</evidence>
<dbReference type="Proteomes" id="UP000799779">
    <property type="component" value="Unassembled WGS sequence"/>
</dbReference>